<dbReference type="GO" id="GO:0004674">
    <property type="term" value="F:protein serine/threonine kinase activity"/>
    <property type="evidence" value="ECO:0007669"/>
    <property type="project" value="UniProtKB-KW"/>
</dbReference>
<dbReference type="Pfam" id="PF00069">
    <property type="entry name" value="Pkinase"/>
    <property type="match status" value="1"/>
</dbReference>
<evidence type="ECO:0000256" key="3">
    <source>
        <dbReference type="ARBA" id="ARBA00022679"/>
    </source>
</evidence>
<organism evidence="10 11">
    <name type="scientific">Rothia aeria</name>
    <dbReference type="NCBI Taxonomy" id="172042"/>
    <lineage>
        <taxon>Bacteria</taxon>
        <taxon>Bacillati</taxon>
        <taxon>Actinomycetota</taxon>
        <taxon>Actinomycetes</taxon>
        <taxon>Micrococcales</taxon>
        <taxon>Micrococcaceae</taxon>
        <taxon>Rothia</taxon>
    </lineage>
</organism>
<dbReference type="AlphaFoldDB" id="A0A7Z9A512"/>
<evidence type="ECO:0000259" key="9">
    <source>
        <dbReference type="PROSITE" id="PS50011"/>
    </source>
</evidence>
<keyword evidence="3 10" id="KW-0808">Transferase</keyword>
<feature type="compositionally biased region" description="Pro residues" evidence="7">
    <location>
        <begin position="274"/>
        <end position="292"/>
    </location>
</feature>
<evidence type="ECO:0000256" key="7">
    <source>
        <dbReference type="SAM" id="MobiDB-lite"/>
    </source>
</evidence>
<feature type="region of interest" description="Disordered" evidence="7">
    <location>
        <begin position="340"/>
        <end position="360"/>
    </location>
</feature>
<feature type="transmembrane region" description="Helical" evidence="8">
    <location>
        <begin position="368"/>
        <end position="388"/>
    </location>
</feature>
<reference evidence="10 11" key="1">
    <citation type="submission" date="2018-12" db="EMBL/GenBank/DDBJ databases">
        <authorList>
            <consortium name="Pathogen Informatics"/>
        </authorList>
    </citation>
    <scope>NUCLEOTIDE SEQUENCE [LARGE SCALE GENOMIC DNA]</scope>
    <source>
        <strain evidence="10 11">NCTC10207</strain>
    </source>
</reference>
<evidence type="ECO:0000256" key="4">
    <source>
        <dbReference type="ARBA" id="ARBA00022741"/>
    </source>
</evidence>
<name>A0A7Z9A512_9MICC</name>
<dbReference type="Gene3D" id="3.30.200.20">
    <property type="entry name" value="Phosphorylase Kinase, domain 1"/>
    <property type="match status" value="1"/>
</dbReference>
<evidence type="ECO:0000256" key="5">
    <source>
        <dbReference type="ARBA" id="ARBA00022777"/>
    </source>
</evidence>
<evidence type="ECO:0000256" key="8">
    <source>
        <dbReference type="SAM" id="Phobius"/>
    </source>
</evidence>
<dbReference type="Gene3D" id="1.10.510.10">
    <property type="entry name" value="Transferase(Phosphotransferase) domain 1"/>
    <property type="match status" value="1"/>
</dbReference>
<dbReference type="InterPro" id="IPR008271">
    <property type="entry name" value="Ser/Thr_kinase_AS"/>
</dbReference>
<sequence>MQAAYQGAPLGSSYRLVEPVGEGAVGTVWTATRSDTSALFAAKLLKPEYANSPEFLERFVRERTVLMQLQHSSIVPVVDMIVEGGNLAIIMEYQHGGTLRDMLRTLGTIAPGTALAMMERVLLALEQAHRKKVLHLDIKPDNVLLSGNPTETFPEQVRVADFGIAELTGDGPASSTTGRGSYGTPMYMSPERKHYGTATESADVYSVGVMLHELLIAYPPTPNSGNPTGVHESIPNDLRTALEAMLATSPDARPTAAQAAASLRALAARYAPAPPMLPVNPPSSPQHTPPGTGPGERMATVVRGASAASQDTVMGTQMPVEPLPHLGEASSQTVLRPVRVSPEPEQQAQEEEEEEPTGGFTRQLRRPIVWGSILSVLLIVVVIGVVIWNPVAPKKTETTHEKWSAQGNDSKPLPSGLGTQVSAEYDSSSQSASLTFKFSSQKSALKGDILQVIPGTAEGGACPETTWSPSKGQKAQKNHATITGIDKKCSWSLPEVEIPANSTVSMTATVKVSISDQKDLQKWVSEIERKTQEAITDREVQSTSYPLQRLQAIAVKVPDKVVNQSALPITVVPVWPSGQDDVHPILRSPATGDPSQVVQAVAPDQSAVRFTDSCAGHISVSADGKTVTTLSIAPQCTITATVGNYTDIRSNQFSITAR</sequence>
<feature type="region of interest" description="Disordered" evidence="7">
    <location>
        <begin position="274"/>
        <end position="298"/>
    </location>
</feature>
<dbReference type="InterPro" id="IPR011009">
    <property type="entry name" value="Kinase-like_dom_sf"/>
</dbReference>
<dbReference type="PANTHER" id="PTHR43289:SF6">
    <property type="entry name" value="SERINE_THREONINE-PROTEIN KINASE NEKL-3"/>
    <property type="match status" value="1"/>
</dbReference>
<dbReference type="Proteomes" id="UP000282386">
    <property type="component" value="Chromosome"/>
</dbReference>
<dbReference type="SUPFAM" id="SSF56112">
    <property type="entry name" value="Protein kinase-like (PK-like)"/>
    <property type="match status" value="1"/>
</dbReference>
<evidence type="ECO:0000256" key="1">
    <source>
        <dbReference type="ARBA" id="ARBA00012513"/>
    </source>
</evidence>
<dbReference type="EMBL" id="LR134479">
    <property type="protein sequence ID" value="VEI24934.1"/>
    <property type="molecule type" value="Genomic_DNA"/>
</dbReference>
<keyword evidence="2" id="KW-0723">Serine/threonine-protein kinase</keyword>
<keyword evidence="4" id="KW-0547">Nucleotide-binding</keyword>
<dbReference type="RefSeq" id="WP_126500747.1">
    <property type="nucleotide sequence ID" value="NZ_LR134479.1"/>
</dbReference>
<evidence type="ECO:0000256" key="2">
    <source>
        <dbReference type="ARBA" id="ARBA00022527"/>
    </source>
</evidence>
<feature type="domain" description="Protein kinase" evidence="9">
    <location>
        <begin position="14"/>
        <end position="266"/>
    </location>
</feature>
<evidence type="ECO:0000256" key="6">
    <source>
        <dbReference type="ARBA" id="ARBA00022840"/>
    </source>
</evidence>
<keyword evidence="8" id="KW-0472">Membrane</keyword>
<evidence type="ECO:0000313" key="10">
    <source>
        <dbReference type="EMBL" id="VEI24934.1"/>
    </source>
</evidence>
<dbReference type="PROSITE" id="PS50011">
    <property type="entry name" value="PROTEIN_KINASE_DOM"/>
    <property type="match status" value="1"/>
</dbReference>
<dbReference type="PROSITE" id="PS00108">
    <property type="entry name" value="PROTEIN_KINASE_ST"/>
    <property type="match status" value="1"/>
</dbReference>
<gene>
    <name evidence="10" type="primary">prkC_1</name>
    <name evidence="10" type="ORF">NCTC10207_02328</name>
</gene>
<dbReference type="SMART" id="SM00220">
    <property type="entry name" value="S_TKc"/>
    <property type="match status" value="1"/>
</dbReference>
<dbReference type="CDD" id="cd14014">
    <property type="entry name" value="STKc_PknB_like"/>
    <property type="match status" value="1"/>
</dbReference>
<dbReference type="EC" id="2.7.11.1" evidence="1"/>
<proteinExistence type="predicted"/>
<accession>A0A7Z9A512</accession>
<protein>
    <recommendedName>
        <fullName evidence="1">non-specific serine/threonine protein kinase</fullName>
        <ecNumber evidence="1">2.7.11.1</ecNumber>
    </recommendedName>
</protein>
<dbReference type="InterPro" id="IPR000719">
    <property type="entry name" value="Prot_kinase_dom"/>
</dbReference>
<keyword evidence="6" id="KW-0067">ATP-binding</keyword>
<keyword evidence="8" id="KW-1133">Transmembrane helix</keyword>
<keyword evidence="5 10" id="KW-0418">Kinase</keyword>
<evidence type="ECO:0000313" key="11">
    <source>
        <dbReference type="Proteomes" id="UP000282386"/>
    </source>
</evidence>
<dbReference type="GO" id="GO:0005524">
    <property type="term" value="F:ATP binding"/>
    <property type="evidence" value="ECO:0007669"/>
    <property type="project" value="UniProtKB-KW"/>
</dbReference>
<keyword evidence="8" id="KW-0812">Transmembrane</keyword>
<dbReference type="PANTHER" id="PTHR43289">
    <property type="entry name" value="MITOGEN-ACTIVATED PROTEIN KINASE KINASE KINASE 20-RELATED"/>
    <property type="match status" value="1"/>
</dbReference>